<keyword evidence="3" id="KW-1185">Reference proteome</keyword>
<proteinExistence type="predicted"/>
<dbReference type="EMBL" id="QYUQ01000002">
    <property type="protein sequence ID" value="RJG02699.1"/>
    <property type="molecule type" value="Genomic_DNA"/>
</dbReference>
<accession>A0A3A3G7H8</accession>
<comment type="caution">
    <text evidence="2">The sequence shown here is derived from an EMBL/GenBank/DDBJ whole genome shotgun (WGS) entry which is preliminary data.</text>
</comment>
<keyword evidence="1" id="KW-0472">Membrane</keyword>
<protein>
    <recommendedName>
        <fullName evidence="4">Transmembrane protein</fullName>
    </recommendedName>
</protein>
<name>A0A3A3G7H8_9BURK</name>
<keyword evidence="1" id="KW-0812">Transmembrane</keyword>
<reference evidence="3" key="1">
    <citation type="submission" date="2018-09" db="EMBL/GenBank/DDBJ databases">
        <authorList>
            <person name="Zhu H."/>
        </authorList>
    </citation>
    <scope>NUCLEOTIDE SEQUENCE [LARGE SCALE GENOMIC DNA]</scope>
    <source>
        <strain evidence="3">K1S02-23</strain>
    </source>
</reference>
<evidence type="ECO:0000256" key="1">
    <source>
        <dbReference type="SAM" id="Phobius"/>
    </source>
</evidence>
<evidence type="ECO:0008006" key="4">
    <source>
        <dbReference type="Google" id="ProtNLM"/>
    </source>
</evidence>
<organism evidence="2 3">
    <name type="scientific">Noviherbaspirillum sedimenti</name>
    <dbReference type="NCBI Taxonomy" id="2320865"/>
    <lineage>
        <taxon>Bacteria</taxon>
        <taxon>Pseudomonadati</taxon>
        <taxon>Pseudomonadota</taxon>
        <taxon>Betaproteobacteria</taxon>
        <taxon>Burkholderiales</taxon>
        <taxon>Oxalobacteraceae</taxon>
        <taxon>Noviherbaspirillum</taxon>
    </lineage>
</organism>
<gene>
    <name evidence="2" type="ORF">D3878_14860</name>
</gene>
<keyword evidence="1" id="KW-1133">Transmembrane helix</keyword>
<feature type="transmembrane region" description="Helical" evidence="1">
    <location>
        <begin position="64"/>
        <end position="81"/>
    </location>
</feature>
<dbReference type="Proteomes" id="UP000266327">
    <property type="component" value="Unassembled WGS sequence"/>
</dbReference>
<sequence length="130" mass="12995">MNEPSMNPTDRKQALVAQAALHRQRMAQAGQAVSAGLHAGALVKGAGGLALAGLALLRSKKGGGAGAGGMAALLPLAAPLAMRGLSFLGRIKPSGPTVRKLLTVAALGALAAFAVKRATATKARRIGKRN</sequence>
<dbReference type="AlphaFoldDB" id="A0A3A3G7H8"/>
<feature type="transmembrane region" description="Helical" evidence="1">
    <location>
        <begin position="39"/>
        <end position="57"/>
    </location>
</feature>
<evidence type="ECO:0000313" key="3">
    <source>
        <dbReference type="Proteomes" id="UP000266327"/>
    </source>
</evidence>
<evidence type="ECO:0000313" key="2">
    <source>
        <dbReference type="EMBL" id="RJG02699.1"/>
    </source>
</evidence>
<feature type="transmembrane region" description="Helical" evidence="1">
    <location>
        <begin position="101"/>
        <end position="119"/>
    </location>
</feature>